<dbReference type="RefSeq" id="WP_111545751.1">
    <property type="nucleotide sequence ID" value="NZ_MZXV01000040.1"/>
</dbReference>
<dbReference type="Pfam" id="PF09839">
    <property type="entry name" value="DUF2066"/>
    <property type="match status" value="1"/>
</dbReference>
<evidence type="ECO:0008006" key="4">
    <source>
        <dbReference type="Google" id="ProtNLM"/>
    </source>
</evidence>
<keyword evidence="3" id="KW-1185">Reference proteome</keyword>
<evidence type="ECO:0000313" key="2">
    <source>
        <dbReference type="EMBL" id="PZV36847.1"/>
    </source>
</evidence>
<gene>
    <name evidence="2" type="ORF">B5V02_19275</name>
</gene>
<feature type="chain" id="PRO_5016133199" description="DUF2066 domain-containing protein" evidence="1">
    <location>
        <begin position="27"/>
        <end position="275"/>
    </location>
</feature>
<comment type="caution">
    <text evidence="2">The sequence shown here is derived from an EMBL/GenBank/DDBJ whole genome shotgun (WGS) entry which is preliminary data.</text>
</comment>
<dbReference type="InterPro" id="IPR018642">
    <property type="entry name" value="DUF2066"/>
</dbReference>
<dbReference type="OrthoDB" id="7266613at2"/>
<sequence>MPRFLRLALVVGGLLALYAANGPARAANVEDLYQSQTIVTGQGEPNRQAGFKICLDAVLVRVSGDQRLVAKPEMTELRDKAGSFVTGFRYRDRMEGIPVHDEQGTHDRPHDLYCQYTPATIDPVLASLGSKPWLAERPTLSVVLAVDDSRRHFVLASDGDENPYMIESFQSAAGPMAMSIVVPNKATLAKAELTFEEVGPISPELLGSVARSIGSRQVLAGSIVWSDKELGWIADWRLNEDGKTYHWQVRGVSFDEAFRVAMRGAAQILSGNGSP</sequence>
<dbReference type="EMBL" id="MZXV01000040">
    <property type="protein sequence ID" value="PZV36847.1"/>
    <property type="molecule type" value="Genomic_DNA"/>
</dbReference>
<proteinExistence type="predicted"/>
<accession>A0A2W7C1M8</accession>
<evidence type="ECO:0000313" key="3">
    <source>
        <dbReference type="Proteomes" id="UP000248616"/>
    </source>
</evidence>
<name>A0A2W7C1M8_9HYPH</name>
<protein>
    <recommendedName>
        <fullName evidence="4">DUF2066 domain-containing protein</fullName>
    </recommendedName>
</protein>
<dbReference type="AlphaFoldDB" id="A0A2W7C1M8"/>
<organism evidence="2 3">
    <name type="scientific">Mesorhizobium kowhaii</name>
    <dbReference type="NCBI Taxonomy" id="1300272"/>
    <lineage>
        <taxon>Bacteria</taxon>
        <taxon>Pseudomonadati</taxon>
        <taxon>Pseudomonadota</taxon>
        <taxon>Alphaproteobacteria</taxon>
        <taxon>Hyphomicrobiales</taxon>
        <taxon>Phyllobacteriaceae</taxon>
        <taxon>Mesorhizobium</taxon>
    </lineage>
</organism>
<keyword evidence="1" id="KW-0732">Signal</keyword>
<evidence type="ECO:0000256" key="1">
    <source>
        <dbReference type="SAM" id="SignalP"/>
    </source>
</evidence>
<feature type="signal peptide" evidence="1">
    <location>
        <begin position="1"/>
        <end position="26"/>
    </location>
</feature>
<reference evidence="3" key="1">
    <citation type="submission" date="2017-03" db="EMBL/GenBank/DDBJ databases">
        <authorList>
            <person name="Safronova V.I."/>
            <person name="Sazanova A.L."/>
            <person name="Chirak E.R."/>
        </authorList>
    </citation>
    <scope>NUCLEOTIDE SEQUENCE [LARGE SCALE GENOMIC DNA]</scope>
    <source>
        <strain evidence="3">Ach-343</strain>
    </source>
</reference>
<dbReference type="Proteomes" id="UP000248616">
    <property type="component" value="Unassembled WGS sequence"/>
</dbReference>